<comment type="caution">
    <text evidence="2">The sequence shown here is derived from an EMBL/GenBank/DDBJ whole genome shotgun (WGS) entry which is preliminary data.</text>
</comment>
<accession>A0A4T2GQ31</accession>
<name>A0A4T2GQ31_STRSU</name>
<proteinExistence type="predicted"/>
<evidence type="ECO:0000313" key="2">
    <source>
        <dbReference type="EMBL" id="TII01389.1"/>
    </source>
</evidence>
<organism evidence="2 3">
    <name type="scientific">Streptococcus suis</name>
    <dbReference type="NCBI Taxonomy" id="1307"/>
    <lineage>
        <taxon>Bacteria</taxon>
        <taxon>Bacillati</taxon>
        <taxon>Bacillota</taxon>
        <taxon>Bacilli</taxon>
        <taxon>Lactobacillales</taxon>
        <taxon>Streptococcaceae</taxon>
        <taxon>Streptococcus</taxon>
    </lineage>
</organism>
<dbReference type="EMBL" id="SSXL01000028">
    <property type="protein sequence ID" value="TII01389.1"/>
    <property type="molecule type" value="Genomic_DNA"/>
</dbReference>
<dbReference type="AlphaFoldDB" id="A0A4T2GQ31"/>
<keyword evidence="1" id="KW-0812">Transmembrane</keyword>
<protein>
    <submittedName>
        <fullName evidence="2">Uncharacterized protein</fullName>
    </submittedName>
</protein>
<keyword evidence="1" id="KW-1133">Transmembrane helix</keyword>
<evidence type="ECO:0000313" key="3">
    <source>
        <dbReference type="Proteomes" id="UP000309259"/>
    </source>
</evidence>
<keyword evidence="1" id="KW-0472">Membrane</keyword>
<reference evidence="2 3" key="1">
    <citation type="submission" date="2019-04" db="EMBL/GenBank/DDBJ databases">
        <title>Genome analysis of Streptococcus suis strain WUSS327.</title>
        <authorList>
            <person name="Chen H."/>
            <person name="Gao X."/>
            <person name="Wu Z."/>
        </authorList>
    </citation>
    <scope>NUCLEOTIDE SEQUENCE [LARGE SCALE GENOMIC DNA]</scope>
    <source>
        <strain evidence="2 3">WUSS327</strain>
    </source>
</reference>
<dbReference type="Proteomes" id="UP000309259">
    <property type="component" value="Unassembled WGS sequence"/>
</dbReference>
<feature type="transmembrane region" description="Helical" evidence="1">
    <location>
        <begin position="84"/>
        <end position="103"/>
    </location>
</feature>
<sequence>MSVARLVTCQTETSARGPLRQTLVRVKSIEMLIVFGIDMRFLKQYFSKIELVQLLAKMTRFWRFLMRKFYFPSKMKLPPPKIDFHPAFGTFLLFYYTMFFYRIHIDFNAY</sequence>
<evidence type="ECO:0000256" key="1">
    <source>
        <dbReference type="SAM" id="Phobius"/>
    </source>
</evidence>
<gene>
    <name evidence="2" type="ORF">FAJ35_08025</name>
</gene>